<sequence length="169" mass="18125">HVIPVIGLKGFILGLLIGPTHGIEISVEPLPTYVNDPALMKVNDIVGTIQSVNWYKGEHSAQNQILSYIPSANPPQTNGSSYIENAAAFPNATLSIPRVQISHSGTYIVQVQATKLEQANVTLTVKGKSCDGRKYKVTATGLVGTQRSVLSLGEVLMETMGLKQGRLML</sequence>
<evidence type="ECO:0000259" key="6">
    <source>
        <dbReference type="Pfam" id="PF07686"/>
    </source>
</evidence>
<dbReference type="InterPro" id="IPR036179">
    <property type="entry name" value="Ig-like_dom_sf"/>
</dbReference>
<dbReference type="OrthoDB" id="6353782at2759"/>
<keyword evidence="3" id="KW-0393">Immunoglobulin domain</keyword>
<dbReference type="Gene3D" id="2.60.40.10">
    <property type="entry name" value="Immunoglobulins"/>
    <property type="match status" value="1"/>
</dbReference>
<feature type="chain" id="PRO_5034422347" description="Immunoglobulin V-set domain-containing protein" evidence="5">
    <location>
        <begin position="23"/>
        <end position="169"/>
    </location>
</feature>
<keyword evidence="2" id="KW-0325">Glycoprotein</keyword>
<dbReference type="InterPro" id="IPR013783">
    <property type="entry name" value="Ig-like_fold"/>
</dbReference>
<dbReference type="PANTHER" id="PTHR44427:SF1">
    <property type="entry name" value="CARCINOEMBRYONIC ANTIGEN-RELATED CELL ADHESION MOLECULE 1"/>
    <property type="match status" value="1"/>
</dbReference>
<comment type="similarity">
    <text evidence="4">Belongs to the immunoglobulin superfamily. CEA family.</text>
</comment>
<keyword evidence="1 5" id="KW-0732">Signal</keyword>
<dbReference type="SUPFAM" id="SSF48726">
    <property type="entry name" value="Immunoglobulin"/>
    <property type="match status" value="1"/>
</dbReference>
<feature type="signal peptide" evidence="5">
    <location>
        <begin position="1"/>
        <end position="22"/>
    </location>
</feature>
<evidence type="ECO:0000256" key="1">
    <source>
        <dbReference type="ARBA" id="ARBA00022729"/>
    </source>
</evidence>
<evidence type="ECO:0000313" key="8">
    <source>
        <dbReference type="Proteomes" id="UP000694569"/>
    </source>
</evidence>
<protein>
    <recommendedName>
        <fullName evidence="6">Immunoglobulin V-set domain-containing protein</fullName>
    </recommendedName>
</protein>
<dbReference type="InterPro" id="IPR013106">
    <property type="entry name" value="Ig_V-set"/>
</dbReference>
<evidence type="ECO:0000256" key="3">
    <source>
        <dbReference type="ARBA" id="ARBA00023319"/>
    </source>
</evidence>
<proteinExistence type="inferred from homology"/>
<evidence type="ECO:0000256" key="4">
    <source>
        <dbReference type="ARBA" id="ARBA00038222"/>
    </source>
</evidence>
<keyword evidence="8" id="KW-1185">Reference proteome</keyword>
<evidence type="ECO:0000256" key="2">
    <source>
        <dbReference type="ARBA" id="ARBA00023180"/>
    </source>
</evidence>
<dbReference type="PANTHER" id="PTHR44427">
    <property type="entry name" value="CARCINOEMBRYONIC ANTIGEN-RELATED CELL ADHESION MOLECULE 19"/>
    <property type="match status" value="1"/>
</dbReference>
<dbReference type="AlphaFoldDB" id="A0A8C5PYF8"/>
<dbReference type="Pfam" id="PF07686">
    <property type="entry name" value="V-set"/>
    <property type="match status" value="1"/>
</dbReference>
<feature type="domain" description="Immunoglobulin V-set" evidence="6">
    <location>
        <begin position="47"/>
        <end position="125"/>
    </location>
</feature>
<reference evidence="7" key="1">
    <citation type="submission" date="2025-08" db="UniProtKB">
        <authorList>
            <consortium name="Ensembl"/>
        </authorList>
    </citation>
    <scope>IDENTIFICATION</scope>
</reference>
<organism evidence="7 8">
    <name type="scientific">Leptobrachium leishanense</name>
    <name type="common">Leishan spiny toad</name>
    <dbReference type="NCBI Taxonomy" id="445787"/>
    <lineage>
        <taxon>Eukaryota</taxon>
        <taxon>Metazoa</taxon>
        <taxon>Chordata</taxon>
        <taxon>Craniata</taxon>
        <taxon>Vertebrata</taxon>
        <taxon>Euteleostomi</taxon>
        <taxon>Amphibia</taxon>
        <taxon>Batrachia</taxon>
        <taxon>Anura</taxon>
        <taxon>Pelobatoidea</taxon>
        <taxon>Megophryidae</taxon>
        <taxon>Leptobrachium</taxon>
    </lineage>
</organism>
<dbReference type="Ensembl" id="ENSLLET00000030198.1">
    <property type="protein sequence ID" value="ENSLLEP00000029068.1"/>
    <property type="gene ID" value="ENSLLEG00000018434.1"/>
</dbReference>
<name>A0A8C5PYF8_9ANUR</name>
<dbReference type="GeneTree" id="ENSGT01010000229992"/>
<dbReference type="InterPro" id="IPR050831">
    <property type="entry name" value="CEA_cell_adhesion"/>
</dbReference>
<accession>A0A8C5PYF8</accession>
<reference evidence="7" key="2">
    <citation type="submission" date="2025-09" db="UniProtKB">
        <authorList>
            <consortium name="Ensembl"/>
        </authorList>
    </citation>
    <scope>IDENTIFICATION</scope>
</reference>
<evidence type="ECO:0000313" key="7">
    <source>
        <dbReference type="Ensembl" id="ENSLLEP00000029068.1"/>
    </source>
</evidence>
<evidence type="ECO:0000256" key="5">
    <source>
        <dbReference type="SAM" id="SignalP"/>
    </source>
</evidence>
<dbReference type="Proteomes" id="UP000694569">
    <property type="component" value="Unplaced"/>
</dbReference>